<dbReference type="Proteomes" id="UP000078046">
    <property type="component" value="Unassembled WGS sequence"/>
</dbReference>
<accession>A0A177AS72</accession>
<dbReference type="OrthoDB" id="10249572at2759"/>
<evidence type="ECO:0000256" key="5">
    <source>
        <dbReference type="SAM" id="MobiDB-lite"/>
    </source>
</evidence>
<dbReference type="PANTHER" id="PTHR10841:SF17">
    <property type="entry name" value="SYNAPSIN"/>
    <property type="match status" value="1"/>
</dbReference>
<keyword evidence="3" id="KW-0770">Synapse</keyword>
<reference evidence="7 8" key="1">
    <citation type="submission" date="2016-04" db="EMBL/GenBank/DDBJ databases">
        <title>The genome of Intoshia linei affirms orthonectids as highly simplified spiralians.</title>
        <authorList>
            <person name="Mikhailov K.V."/>
            <person name="Slusarev G.S."/>
            <person name="Nikitin M.A."/>
            <person name="Logacheva M.D."/>
            <person name="Penin A."/>
            <person name="Aleoshin V."/>
            <person name="Panchin Y.V."/>
        </authorList>
    </citation>
    <scope>NUCLEOTIDE SEQUENCE [LARGE SCALE GENOMIC DNA]</scope>
    <source>
        <strain evidence="7">Intl2013</strain>
        <tissue evidence="7">Whole animal</tissue>
    </source>
</reference>
<dbReference type="EMBL" id="LWCA01001885">
    <property type="protein sequence ID" value="OAF64372.1"/>
    <property type="molecule type" value="Genomic_DNA"/>
</dbReference>
<dbReference type="Pfam" id="PF02750">
    <property type="entry name" value="Synapsin_C"/>
    <property type="match status" value="1"/>
</dbReference>
<dbReference type="GO" id="GO:0007269">
    <property type="term" value="P:neurotransmitter secretion"/>
    <property type="evidence" value="ECO:0007669"/>
    <property type="project" value="InterPro"/>
</dbReference>
<comment type="caution">
    <text evidence="7">The sequence shown here is derived from an EMBL/GenBank/DDBJ whole genome shotgun (WGS) entry which is preliminary data.</text>
</comment>
<dbReference type="Gene3D" id="3.40.50.20">
    <property type="match status" value="1"/>
</dbReference>
<evidence type="ECO:0000256" key="2">
    <source>
        <dbReference type="ARBA" id="ARBA00022553"/>
    </source>
</evidence>
<evidence type="ECO:0000256" key="1">
    <source>
        <dbReference type="ARBA" id="ARBA00008243"/>
    </source>
</evidence>
<dbReference type="GO" id="GO:0005524">
    <property type="term" value="F:ATP binding"/>
    <property type="evidence" value="ECO:0007669"/>
    <property type="project" value="InterPro"/>
</dbReference>
<dbReference type="Gene3D" id="3.30.470.20">
    <property type="entry name" value="ATP-grasp fold, B domain"/>
    <property type="match status" value="1"/>
</dbReference>
<dbReference type="PRINTS" id="PR01368">
    <property type="entry name" value="SYNAPSIN"/>
</dbReference>
<dbReference type="GO" id="GO:0030672">
    <property type="term" value="C:synaptic vesicle membrane"/>
    <property type="evidence" value="ECO:0007669"/>
    <property type="project" value="TreeGrafter"/>
</dbReference>
<keyword evidence="8" id="KW-1185">Reference proteome</keyword>
<evidence type="ECO:0000313" key="8">
    <source>
        <dbReference type="Proteomes" id="UP000078046"/>
    </source>
</evidence>
<evidence type="ECO:0000259" key="6">
    <source>
        <dbReference type="Pfam" id="PF02750"/>
    </source>
</evidence>
<dbReference type="SUPFAM" id="SSF56059">
    <property type="entry name" value="Glutathione synthetase ATP-binding domain-like"/>
    <property type="match status" value="1"/>
</dbReference>
<proteinExistence type="inferred from homology"/>
<feature type="domain" description="Synapsin ATP-binding" evidence="6">
    <location>
        <begin position="188"/>
        <end position="378"/>
    </location>
</feature>
<evidence type="ECO:0000256" key="3">
    <source>
        <dbReference type="ARBA" id="ARBA00023018"/>
    </source>
</evidence>
<organism evidence="7 8">
    <name type="scientific">Intoshia linei</name>
    <dbReference type="NCBI Taxonomy" id="1819745"/>
    <lineage>
        <taxon>Eukaryota</taxon>
        <taxon>Metazoa</taxon>
        <taxon>Spiralia</taxon>
        <taxon>Lophotrochozoa</taxon>
        <taxon>Mesozoa</taxon>
        <taxon>Orthonectida</taxon>
        <taxon>Rhopaluridae</taxon>
        <taxon>Intoshia</taxon>
    </lineage>
</organism>
<dbReference type="InterPro" id="IPR020898">
    <property type="entry name" value="Synapsin_ATP-bd_dom"/>
</dbReference>
<comment type="similarity">
    <text evidence="1">Belongs to the synapsin family.</text>
</comment>
<name>A0A177AS72_9BILA</name>
<gene>
    <name evidence="7" type="ORF">A3Q56_07921</name>
</gene>
<dbReference type="Gene3D" id="3.30.1490.20">
    <property type="entry name" value="ATP-grasp fold, A domain"/>
    <property type="match status" value="1"/>
</dbReference>
<evidence type="ECO:0000256" key="4">
    <source>
        <dbReference type="ARBA" id="ARBA00034103"/>
    </source>
</evidence>
<dbReference type="InterPro" id="IPR001359">
    <property type="entry name" value="Synapsin"/>
</dbReference>
<dbReference type="PANTHER" id="PTHR10841">
    <property type="entry name" value="SYNAPSIN"/>
    <property type="match status" value="1"/>
</dbReference>
<protein>
    <submittedName>
        <fullName evidence="7">Synapsin III</fullName>
    </submittedName>
</protein>
<evidence type="ECO:0000313" key="7">
    <source>
        <dbReference type="EMBL" id="OAF64372.1"/>
    </source>
</evidence>
<comment type="subcellular location">
    <subcellularLocation>
        <location evidence="4">Synapse</location>
    </subcellularLocation>
</comment>
<dbReference type="InterPro" id="IPR013815">
    <property type="entry name" value="ATP_grasp_subdomain_1"/>
</dbReference>
<dbReference type="AlphaFoldDB" id="A0A177AS72"/>
<keyword evidence="2" id="KW-0597">Phosphoprotein</keyword>
<sequence length="460" mass="53309">MDFNIKLNLQDGFDFIKRRLSSNDLNNSQPERGRYQMKQNQSSNKNVRSFSAIRSANSNNYATRGSNSLVDVNSKNFNPDLSLSSNVPADIVADKTTVKKKIILFISDKNFQWDTYFNTEKEDTFYDVIQTTIDKFWKLVDFDKKTIQIHDKTHCLDLIIFQIKLCLFIPKYIRLLSCVEMSKINTLNSPTATFNMSNYQWKYSHLCQIREKVTAQVFPLIKKSFSNDDKSFKYPILLKIVHDADKIGKMVVYNSEQHAEICSTIDKEACVILEPFIDKKWDFKLYKIGSKYKGFTRKTNDHYWNYSKCQCTLDKINITPRYKLWLNEISLLFGGLDVVCVKGVMSMNGELYINDVEGPEFTMYNKVEDCKDIANVIKEKIKNCTENNKKITLMIPARPKIARLEKSSNSEVFDQTKPQRAINNPKNNFKSVEIANSPLNNEDDTMDTLRKTFAGIFGNL</sequence>
<feature type="compositionally biased region" description="Polar residues" evidence="5">
    <location>
        <begin position="37"/>
        <end position="47"/>
    </location>
</feature>
<feature type="region of interest" description="Disordered" evidence="5">
    <location>
        <begin position="24"/>
        <end position="47"/>
    </location>
</feature>